<dbReference type="OrthoDB" id="10584224at2759"/>
<organism evidence="1 2">
    <name type="scientific">Hanseniaspora valbyensis NRRL Y-1626</name>
    <dbReference type="NCBI Taxonomy" id="766949"/>
    <lineage>
        <taxon>Eukaryota</taxon>
        <taxon>Fungi</taxon>
        <taxon>Dikarya</taxon>
        <taxon>Ascomycota</taxon>
        <taxon>Saccharomycotina</taxon>
        <taxon>Saccharomycetes</taxon>
        <taxon>Saccharomycodales</taxon>
        <taxon>Saccharomycodaceae</taxon>
        <taxon>Hanseniaspora</taxon>
    </lineage>
</organism>
<proteinExistence type="predicted"/>
<evidence type="ECO:0000313" key="2">
    <source>
        <dbReference type="Proteomes" id="UP000092321"/>
    </source>
</evidence>
<dbReference type="AlphaFoldDB" id="A0A1B7T9K5"/>
<comment type="caution">
    <text evidence="1">The sequence shown here is derived from an EMBL/GenBank/DDBJ whole genome shotgun (WGS) entry which is preliminary data.</text>
</comment>
<dbReference type="Proteomes" id="UP000092321">
    <property type="component" value="Unassembled WGS sequence"/>
</dbReference>
<evidence type="ECO:0000313" key="1">
    <source>
        <dbReference type="EMBL" id="OBA25398.1"/>
    </source>
</evidence>
<keyword evidence="2" id="KW-1185">Reference proteome</keyword>
<accession>A0A1B7T9K5</accession>
<dbReference type="EMBL" id="LXPE01000117">
    <property type="protein sequence ID" value="OBA25398.1"/>
    <property type="molecule type" value="Genomic_DNA"/>
</dbReference>
<name>A0A1B7T9K5_9ASCO</name>
<sequence length="159" mass="19040">MSENISTKKQISQEKNDKINIYVQEQLLNNSILKVLKLQTNDNDLLIKRLPYAQSYDFIDKNFNEKEENKKDIIIYYSFASSNNQKHISQILQSEILNKEFLQYNKLFNYDDYMRVDELLKVDIKQNVPIFFTIFINKKSPQLKEYQLKLVNNLAFNQN</sequence>
<gene>
    <name evidence="1" type="ORF">HANVADRAFT_53949</name>
</gene>
<protein>
    <submittedName>
        <fullName evidence="1">Uncharacterized protein</fullName>
    </submittedName>
</protein>
<reference evidence="2" key="1">
    <citation type="journal article" date="2016" name="Proc. Natl. Acad. Sci. U.S.A.">
        <title>Comparative genomics of biotechnologically important yeasts.</title>
        <authorList>
            <person name="Riley R."/>
            <person name="Haridas S."/>
            <person name="Wolfe K.H."/>
            <person name="Lopes M.R."/>
            <person name="Hittinger C.T."/>
            <person name="Goeker M."/>
            <person name="Salamov A.A."/>
            <person name="Wisecaver J.H."/>
            <person name="Long T.M."/>
            <person name="Calvey C.H."/>
            <person name="Aerts A.L."/>
            <person name="Barry K.W."/>
            <person name="Choi C."/>
            <person name="Clum A."/>
            <person name="Coughlan A.Y."/>
            <person name="Deshpande S."/>
            <person name="Douglass A.P."/>
            <person name="Hanson S.J."/>
            <person name="Klenk H.-P."/>
            <person name="LaButti K.M."/>
            <person name="Lapidus A."/>
            <person name="Lindquist E.A."/>
            <person name="Lipzen A.M."/>
            <person name="Meier-Kolthoff J.P."/>
            <person name="Ohm R.A."/>
            <person name="Otillar R.P."/>
            <person name="Pangilinan J.L."/>
            <person name="Peng Y."/>
            <person name="Rokas A."/>
            <person name="Rosa C.A."/>
            <person name="Scheuner C."/>
            <person name="Sibirny A.A."/>
            <person name="Slot J.C."/>
            <person name="Stielow J.B."/>
            <person name="Sun H."/>
            <person name="Kurtzman C.P."/>
            <person name="Blackwell M."/>
            <person name="Grigoriev I.V."/>
            <person name="Jeffries T.W."/>
        </authorList>
    </citation>
    <scope>NUCLEOTIDE SEQUENCE [LARGE SCALE GENOMIC DNA]</scope>
    <source>
        <strain evidence="2">NRRL Y-1626</strain>
    </source>
</reference>